<organism evidence="2 3">
    <name type="scientific">Jaapia argillacea MUCL 33604</name>
    <dbReference type="NCBI Taxonomy" id="933084"/>
    <lineage>
        <taxon>Eukaryota</taxon>
        <taxon>Fungi</taxon>
        <taxon>Dikarya</taxon>
        <taxon>Basidiomycota</taxon>
        <taxon>Agaricomycotina</taxon>
        <taxon>Agaricomycetes</taxon>
        <taxon>Agaricomycetidae</taxon>
        <taxon>Jaapiales</taxon>
        <taxon>Jaapiaceae</taxon>
        <taxon>Jaapia</taxon>
    </lineage>
</organism>
<dbReference type="SUPFAM" id="SSF55729">
    <property type="entry name" value="Acyl-CoA N-acyltransferases (Nat)"/>
    <property type="match status" value="1"/>
</dbReference>
<accession>A0A067PGW0</accession>
<feature type="domain" description="N-acetyltransferase" evidence="1">
    <location>
        <begin position="67"/>
        <end position="215"/>
    </location>
</feature>
<evidence type="ECO:0000259" key="1">
    <source>
        <dbReference type="PROSITE" id="PS51186"/>
    </source>
</evidence>
<gene>
    <name evidence="2" type="ORF">JAAARDRAFT_589090</name>
</gene>
<dbReference type="InterPro" id="IPR000182">
    <property type="entry name" value="GNAT_dom"/>
</dbReference>
<protein>
    <recommendedName>
        <fullName evidence="1">N-acetyltransferase domain-containing protein</fullName>
    </recommendedName>
</protein>
<dbReference type="Gene3D" id="3.40.630.30">
    <property type="match status" value="1"/>
</dbReference>
<keyword evidence="3" id="KW-1185">Reference proteome</keyword>
<dbReference type="GO" id="GO:0008999">
    <property type="term" value="F:protein-N-terminal-alanine acetyltransferase activity"/>
    <property type="evidence" value="ECO:0007669"/>
    <property type="project" value="TreeGrafter"/>
</dbReference>
<dbReference type="HOGENOM" id="CLU_078023_0_0_1"/>
<dbReference type="Proteomes" id="UP000027265">
    <property type="component" value="Unassembled WGS sequence"/>
</dbReference>
<dbReference type="Pfam" id="PF13302">
    <property type="entry name" value="Acetyltransf_3"/>
    <property type="match status" value="1"/>
</dbReference>
<dbReference type="PANTHER" id="PTHR43441">
    <property type="entry name" value="RIBOSOMAL-PROTEIN-SERINE ACETYLTRANSFERASE"/>
    <property type="match status" value="1"/>
</dbReference>
<sequence>MSYTNSYTPTRDLAIPPTYGLDPYDINFVFPLPHTLFENSLIKLTPFIPRIHAEPYLSQITKYPEIYRYYPYQQFTLDEFLPWVEGFIRRDKGNIMFAIIDKTREGEEGALAGTIGLFKTSAEHLTTEIATLIIFPPFQRTHITSQATSLLLRWALDLPSDSPPGLGLRRVQWSTHPGNLASRRAAERLGMKLEGLSRWTFALPIGAEEGKKSREGDPAEVRPGRDNVLYAICWDDWEGGVREVVRGMLIPN</sequence>
<proteinExistence type="predicted"/>
<name>A0A067PGW0_9AGAM</name>
<dbReference type="OrthoDB" id="41238at2759"/>
<dbReference type="PANTHER" id="PTHR43441:SF5">
    <property type="entry name" value="FAMILY ACETYLTRANSFERASE, PUTATIVE-RELATED"/>
    <property type="match status" value="1"/>
</dbReference>
<dbReference type="PROSITE" id="PS51186">
    <property type="entry name" value="GNAT"/>
    <property type="match status" value="1"/>
</dbReference>
<dbReference type="AlphaFoldDB" id="A0A067PGW0"/>
<dbReference type="InterPro" id="IPR016181">
    <property type="entry name" value="Acyl_CoA_acyltransferase"/>
</dbReference>
<dbReference type="InParanoid" id="A0A067PGW0"/>
<dbReference type="GO" id="GO:1990189">
    <property type="term" value="F:protein N-terminal-serine acetyltransferase activity"/>
    <property type="evidence" value="ECO:0007669"/>
    <property type="project" value="TreeGrafter"/>
</dbReference>
<dbReference type="InterPro" id="IPR051908">
    <property type="entry name" value="Ribosomal_N-acetyltransferase"/>
</dbReference>
<dbReference type="STRING" id="933084.A0A067PGW0"/>
<reference evidence="3" key="1">
    <citation type="journal article" date="2014" name="Proc. Natl. Acad. Sci. U.S.A.">
        <title>Extensive sampling of basidiomycete genomes demonstrates inadequacy of the white-rot/brown-rot paradigm for wood decay fungi.</title>
        <authorList>
            <person name="Riley R."/>
            <person name="Salamov A.A."/>
            <person name="Brown D.W."/>
            <person name="Nagy L.G."/>
            <person name="Floudas D."/>
            <person name="Held B.W."/>
            <person name="Levasseur A."/>
            <person name="Lombard V."/>
            <person name="Morin E."/>
            <person name="Otillar R."/>
            <person name="Lindquist E.A."/>
            <person name="Sun H."/>
            <person name="LaButti K.M."/>
            <person name="Schmutz J."/>
            <person name="Jabbour D."/>
            <person name="Luo H."/>
            <person name="Baker S.E."/>
            <person name="Pisabarro A.G."/>
            <person name="Walton J.D."/>
            <person name="Blanchette R.A."/>
            <person name="Henrissat B."/>
            <person name="Martin F."/>
            <person name="Cullen D."/>
            <person name="Hibbett D.S."/>
            <person name="Grigoriev I.V."/>
        </authorList>
    </citation>
    <scope>NUCLEOTIDE SEQUENCE [LARGE SCALE GENOMIC DNA]</scope>
    <source>
        <strain evidence="3">MUCL 33604</strain>
    </source>
</reference>
<dbReference type="EMBL" id="KL197763">
    <property type="protein sequence ID" value="KDQ50257.1"/>
    <property type="molecule type" value="Genomic_DNA"/>
</dbReference>
<evidence type="ECO:0000313" key="3">
    <source>
        <dbReference type="Proteomes" id="UP000027265"/>
    </source>
</evidence>
<evidence type="ECO:0000313" key="2">
    <source>
        <dbReference type="EMBL" id="KDQ50257.1"/>
    </source>
</evidence>